<evidence type="ECO:0000256" key="4">
    <source>
        <dbReference type="ARBA" id="ARBA00023180"/>
    </source>
</evidence>
<dbReference type="EMBL" id="CAVLEF010000004">
    <property type="protein sequence ID" value="CAK1543622.1"/>
    <property type="molecule type" value="Genomic_DNA"/>
</dbReference>
<protein>
    <recommendedName>
        <fullName evidence="9">Myrosinase 1-like</fullName>
    </recommendedName>
</protein>
<dbReference type="GO" id="GO:0008422">
    <property type="term" value="F:beta-glucosidase activity"/>
    <property type="evidence" value="ECO:0007669"/>
    <property type="project" value="TreeGrafter"/>
</dbReference>
<evidence type="ECO:0000313" key="8">
    <source>
        <dbReference type="Proteomes" id="UP001497472"/>
    </source>
</evidence>
<evidence type="ECO:0000256" key="1">
    <source>
        <dbReference type="ARBA" id="ARBA00010838"/>
    </source>
</evidence>
<proteinExistence type="inferred from homology"/>
<dbReference type="PANTHER" id="PTHR10353:SF36">
    <property type="entry name" value="LP05116P"/>
    <property type="match status" value="1"/>
</dbReference>
<gene>
    <name evidence="7" type="ORF">LNINA_LOCUS3427</name>
</gene>
<keyword evidence="6" id="KW-0732">Signal</keyword>
<keyword evidence="4" id="KW-0325">Glycoprotein</keyword>
<dbReference type="PROSITE" id="PS00653">
    <property type="entry name" value="GLYCOSYL_HYDROL_F1_2"/>
    <property type="match status" value="2"/>
</dbReference>
<evidence type="ECO:0000313" key="7">
    <source>
        <dbReference type="EMBL" id="CAK1543622.1"/>
    </source>
</evidence>
<evidence type="ECO:0000256" key="3">
    <source>
        <dbReference type="ARBA" id="ARBA00022801"/>
    </source>
</evidence>
<keyword evidence="8" id="KW-1185">Reference proteome</keyword>
<reference evidence="7 8" key="1">
    <citation type="submission" date="2023-11" db="EMBL/GenBank/DDBJ databases">
        <authorList>
            <person name="Okamura Y."/>
        </authorList>
    </citation>
    <scope>NUCLEOTIDE SEQUENCE [LARGE SCALE GENOMIC DNA]</scope>
</reference>
<dbReference type="PANTHER" id="PTHR10353">
    <property type="entry name" value="GLYCOSYL HYDROLASE"/>
    <property type="match status" value="1"/>
</dbReference>
<name>A0AAV1J2B9_9NEOP</name>
<feature type="chain" id="PRO_5044010246" description="Myrosinase 1-like" evidence="6">
    <location>
        <begin position="16"/>
        <end position="852"/>
    </location>
</feature>
<evidence type="ECO:0000256" key="5">
    <source>
        <dbReference type="ARBA" id="ARBA00023295"/>
    </source>
</evidence>
<feature type="signal peptide" evidence="6">
    <location>
        <begin position="1"/>
        <end position="15"/>
    </location>
</feature>
<comment type="subunit">
    <text evidence="2">Homodimer.</text>
</comment>
<dbReference type="InterPro" id="IPR017853">
    <property type="entry name" value="GH"/>
</dbReference>
<keyword evidence="5" id="KW-0326">Glycosidase</keyword>
<dbReference type="Pfam" id="PF00232">
    <property type="entry name" value="Glyco_hydro_1"/>
    <property type="match status" value="2"/>
</dbReference>
<keyword evidence="3" id="KW-0378">Hydrolase</keyword>
<comment type="caution">
    <text evidence="7">The sequence shown here is derived from an EMBL/GenBank/DDBJ whole genome shotgun (WGS) entry which is preliminary data.</text>
</comment>
<dbReference type="InterPro" id="IPR001360">
    <property type="entry name" value="Glyco_hydro_1"/>
</dbReference>
<evidence type="ECO:0000256" key="2">
    <source>
        <dbReference type="ARBA" id="ARBA00011738"/>
    </source>
</evidence>
<evidence type="ECO:0008006" key="9">
    <source>
        <dbReference type="Google" id="ProtNLM"/>
    </source>
</evidence>
<dbReference type="PRINTS" id="PR00131">
    <property type="entry name" value="GLHYDRLASE1"/>
</dbReference>
<sequence>MRILLLSLTISFARSGKFPRDFLFGTSTSSYQIEGAWNEDGKGESLWDRVTHAHPEWFVDHSTGDVATDAYHHLDRDIRMMKKLGVNSYRFSLSWPRILPHGYTNVTNIAGIAYYDLVIDSLLSAEIVPIVTMYHWELPINLQKLGGWNNPESVTWFTAYADFVMSLYAHRIKYWLTLNEAEYYCDKITTLELPEGYIDPERAPFECTKNHLLAHAQVYKLFNERYRSWNNGVMSMSNMYGWYESASGDEEEQRVTQILLQYTNGRFSHPLYSKEGGWPPLLVDFMDTYSKDKGYNTSLLPPFTDEEKELIRGSADFLAINQYFTFITQKSDIDPQEMRFATDEESWWGKMTDTLVRRFDKITDIPMKISNYAPGMRRLINWCIESYGDWDILITENGYSSGNRTVEDVGRIQFLQSFLGQILLSITEDSHNVIGYTFWSLMDNFEWWSGYTIKFGLFDIDFNDPNRHETMRSSAAYYRVTLFNAVSSTKEFPPGFMFGAATSSYQVEGSWNKDGRVSIANHIMWFEPETPRDKGIADLTMDYAAGRYTHPIFSSKGGWPPSIERFMWIESLKEGYNTSRLPEFTSAEKKFIRGTADFFGLNYYTSRIVRRAKPGENLDETILSLLPYSDTYIGLHPDSYSSAALMFVMYPKGLRQTLSWIKRTCGNPSILITENGYPTSGLETEDYNRLKALRDHLEQVNLSIYEDGVNVVGYTFWSLLDNFEWLSGYTLRFGLYQIDFQDPELTRVPRLSAKYFACVIQNNCVEIPNDCFNMNPTKRVKRQILSNINKITNLPNISKLPNASNLPKIPKLPSPEKIANSVELMQEVVENRKCIIKVMGMAAKFMRLMNND</sequence>
<dbReference type="GO" id="GO:0005975">
    <property type="term" value="P:carbohydrate metabolic process"/>
    <property type="evidence" value="ECO:0007669"/>
    <property type="project" value="InterPro"/>
</dbReference>
<comment type="similarity">
    <text evidence="1">Belongs to the glycosyl hydrolase 1 family.</text>
</comment>
<dbReference type="AlphaFoldDB" id="A0AAV1J2B9"/>
<evidence type="ECO:0000256" key="6">
    <source>
        <dbReference type="SAM" id="SignalP"/>
    </source>
</evidence>
<dbReference type="SUPFAM" id="SSF51445">
    <property type="entry name" value="(Trans)glycosidases"/>
    <property type="match status" value="3"/>
</dbReference>
<organism evidence="7 8">
    <name type="scientific">Leptosia nina</name>
    <dbReference type="NCBI Taxonomy" id="320188"/>
    <lineage>
        <taxon>Eukaryota</taxon>
        <taxon>Metazoa</taxon>
        <taxon>Ecdysozoa</taxon>
        <taxon>Arthropoda</taxon>
        <taxon>Hexapoda</taxon>
        <taxon>Insecta</taxon>
        <taxon>Pterygota</taxon>
        <taxon>Neoptera</taxon>
        <taxon>Endopterygota</taxon>
        <taxon>Lepidoptera</taxon>
        <taxon>Glossata</taxon>
        <taxon>Ditrysia</taxon>
        <taxon>Papilionoidea</taxon>
        <taxon>Pieridae</taxon>
        <taxon>Pierinae</taxon>
        <taxon>Leptosia</taxon>
    </lineage>
</organism>
<dbReference type="Gene3D" id="3.20.20.80">
    <property type="entry name" value="Glycosidases"/>
    <property type="match status" value="3"/>
</dbReference>
<accession>A0AAV1J2B9</accession>
<dbReference type="FunFam" id="3.20.20.80:FF:000013">
    <property type="entry name" value="lactase-phlorizin hydrolase"/>
    <property type="match status" value="1"/>
</dbReference>
<dbReference type="Proteomes" id="UP001497472">
    <property type="component" value="Unassembled WGS sequence"/>
</dbReference>
<dbReference type="InterPro" id="IPR033132">
    <property type="entry name" value="GH_1_N_CS"/>
</dbReference>